<reference evidence="2" key="1">
    <citation type="journal article" date="2019" name="Int. J. Syst. Evol. Microbiol.">
        <title>The Global Catalogue of Microorganisms (GCM) 10K type strain sequencing project: providing services to taxonomists for standard genome sequencing and annotation.</title>
        <authorList>
            <consortium name="The Broad Institute Genomics Platform"/>
            <consortium name="The Broad Institute Genome Sequencing Center for Infectious Disease"/>
            <person name="Wu L."/>
            <person name="Ma J."/>
        </authorList>
    </citation>
    <scope>NUCLEOTIDE SEQUENCE [LARGE SCALE GENOMIC DNA]</scope>
    <source>
        <strain evidence="2">JCM 17337</strain>
    </source>
</reference>
<evidence type="ECO:0000313" key="2">
    <source>
        <dbReference type="Proteomes" id="UP001500748"/>
    </source>
</evidence>
<accession>A0ABP7H2C6</accession>
<dbReference type="RefSeq" id="WP_345146628.1">
    <property type="nucleotide sequence ID" value="NZ_BAABDU010000007.1"/>
</dbReference>
<proteinExistence type="predicted"/>
<comment type="caution">
    <text evidence="1">The sequence shown here is derived from an EMBL/GenBank/DDBJ whole genome shotgun (WGS) entry which is preliminary data.</text>
</comment>
<protein>
    <submittedName>
        <fullName evidence="1">Uncharacterized protein</fullName>
    </submittedName>
</protein>
<name>A0ABP7H2C6_9FLAO</name>
<organism evidence="1 2">
    <name type="scientific">Flavobacterium ginsengiterrae</name>
    <dbReference type="NCBI Taxonomy" id="871695"/>
    <lineage>
        <taxon>Bacteria</taxon>
        <taxon>Pseudomonadati</taxon>
        <taxon>Bacteroidota</taxon>
        <taxon>Flavobacteriia</taxon>
        <taxon>Flavobacteriales</taxon>
        <taxon>Flavobacteriaceae</taxon>
        <taxon>Flavobacterium</taxon>
    </lineage>
</organism>
<keyword evidence="2" id="KW-1185">Reference proteome</keyword>
<sequence length="92" mass="10652">MKIDYKSFEIEVIDDKNYKLKSTNNLHQYRKIYFEENEYHPSSKHAVIVKENGIEISSVIICETQGATGIHENSFIIEDNKMIIAPDGAKYL</sequence>
<evidence type="ECO:0000313" key="1">
    <source>
        <dbReference type="EMBL" id="GAA3780687.1"/>
    </source>
</evidence>
<gene>
    <name evidence="1" type="ORF">GCM10022423_41260</name>
</gene>
<dbReference type="EMBL" id="BAABDU010000007">
    <property type="protein sequence ID" value="GAA3780687.1"/>
    <property type="molecule type" value="Genomic_DNA"/>
</dbReference>
<dbReference type="Proteomes" id="UP001500748">
    <property type="component" value="Unassembled WGS sequence"/>
</dbReference>